<dbReference type="GO" id="GO:0005737">
    <property type="term" value="C:cytoplasm"/>
    <property type="evidence" value="ECO:0007669"/>
    <property type="project" value="UniProtKB-SubCell"/>
</dbReference>
<dbReference type="PANTHER" id="PTHR11538">
    <property type="entry name" value="PHENYLALANYL-TRNA SYNTHETASE"/>
    <property type="match status" value="1"/>
</dbReference>
<keyword evidence="5 13" id="KW-0436">Ligase</keyword>
<gene>
    <name evidence="13 15" type="primary">pheS</name>
    <name evidence="15" type="ORF">HMPREF0519_2369</name>
</gene>
<accession>C0XMA8</accession>
<dbReference type="GO" id="GO:0000287">
    <property type="term" value="F:magnesium ion binding"/>
    <property type="evidence" value="ECO:0007669"/>
    <property type="project" value="UniProtKB-UniRule"/>
</dbReference>
<comment type="cofactor">
    <cofactor evidence="13">
        <name>Mg(2+)</name>
        <dbReference type="ChEBI" id="CHEBI:18420"/>
    </cofactor>
    <text evidence="13">Binds 2 magnesium ions per tetramer.</text>
</comment>
<dbReference type="GO" id="GO:0006432">
    <property type="term" value="P:phenylalanyl-tRNA aminoacylation"/>
    <property type="evidence" value="ECO:0007669"/>
    <property type="project" value="UniProtKB-UniRule"/>
</dbReference>
<evidence type="ECO:0000256" key="6">
    <source>
        <dbReference type="ARBA" id="ARBA00022723"/>
    </source>
</evidence>
<keyword evidence="7 13" id="KW-0547">Nucleotide-binding</keyword>
<dbReference type="HAMAP" id="MF_00281">
    <property type="entry name" value="Phe_tRNA_synth_alpha1"/>
    <property type="match status" value="1"/>
</dbReference>
<dbReference type="InterPro" id="IPR045864">
    <property type="entry name" value="aa-tRNA-synth_II/BPL/LPL"/>
</dbReference>
<proteinExistence type="inferred from homology"/>
<evidence type="ECO:0000256" key="10">
    <source>
        <dbReference type="ARBA" id="ARBA00022917"/>
    </source>
</evidence>
<organism evidence="15 16">
    <name type="scientific">Lentilactobacillus hilgardii (strain ATCC 8290 / DSM 20176 / CCUG 30140 / JCM 1155 / KCTC 3500 / NBRC 15886 / NCIMB 8040 / NRRL B-1843 / 9)</name>
    <dbReference type="NCBI Taxonomy" id="1423757"/>
    <lineage>
        <taxon>Bacteria</taxon>
        <taxon>Bacillati</taxon>
        <taxon>Bacillota</taxon>
        <taxon>Bacilli</taxon>
        <taxon>Lactobacillales</taxon>
        <taxon>Lactobacillaceae</taxon>
        <taxon>Lentilactobacillus</taxon>
    </lineage>
</organism>
<evidence type="ECO:0000256" key="2">
    <source>
        <dbReference type="ARBA" id="ARBA00010207"/>
    </source>
</evidence>
<name>C0XMA8_LENH9</name>
<evidence type="ECO:0000313" key="15">
    <source>
        <dbReference type="EMBL" id="EEI23456.1"/>
    </source>
</evidence>
<comment type="similarity">
    <text evidence="2 13">Belongs to the class-II aminoacyl-tRNA synthetase family. Phe-tRNA synthetase alpha subunit type 1 subfamily.</text>
</comment>
<dbReference type="HOGENOM" id="CLU_025086_0_1_9"/>
<comment type="catalytic activity">
    <reaction evidence="12 13">
        <text>tRNA(Phe) + L-phenylalanine + ATP = L-phenylalanyl-tRNA(Phe) + AMP + diphosphate + H(+)</text>
        <dbReference type="Rhea" id="RHEA:19413"/>
        <dbReference type="Rhea" id="RHEA-COMP:9668"/>
        <dbReference type="Rhea" id="RHEA-COMP:9699"/>
        <dbReference type="ChEBI" id="CHEBI:15378"/>
        <dbReference type="ChEBI" id="CHEBI:30616"/>
        <dbReference type="ChEBI" id="CHEBI:33019"/>
        <dbReference type="ChEBI" id="CHEBI:58095"/>
        <dbReference type="ChEBI" id="CHEBI:78442"/>
        <dbReference type="ChEBI" id="CHEBI:78531"/>
        <dbReference type="ChEBI" id="CHEBI:456215"/>
        <dbReference type="EC" id="6.1.1.20"/>
    </reaction>
</comment>
<keyword evidence="9 13" id="KW-0460">Magnesium</keyword>
<sequence>MCFYFADEIVIDFVFDAIKNIWRETMSLRDKLTEIKQNGLTDIDSTVDLKKLNEIRVHLLGKKGPITAALRGIKDLPVEDRPEVGSYANKIRDAITQAVAERRQKLEDAELNKQLSAETIDVTLPGKPVAQGQPHVIQQIIDEFVDLFLGMGYQVLQGPEVESDKYNFEMMNLPKNHPARDMQDTFYLSKEFLMRSQTSPMQARALEKHDFSKGPLKMISPGIVYRRDTDDPTHSHQFHQVEGLVIDRHVTMADLKGTLITMAQKIFGDKFDIRLRPSYFPFTEPSVEVDVTCFNCMGKGCDVCKHTGWIEVLGAGMVHPNVLEMAGVDSKVYGGFAFGVGPDRFAMLKYGVDDIRDFYLDDVRFLDQFDKRGN</sequence>
<feature type="binding site" evidence="13">
    <location>
        <position position="284"/>
    </location>
    <ligand>
        <name>Mg(2+)</name>
        <dbReference type="ChEBI" id="CHEBI:18420"/>
        <note>shared with beta subunit</note>
    </ligand>
</feature>
<dbReference type="NCBIfam" id="TIGR00468">
    <property type="entry name" value="pheS"/>
    <property type="match status" value="1"/>
</dbReference>
<dbReference type="SUPFAM" id="SSF46589">
    <property type="entry name" value="tRNA-binding arm"/>
    <property type="match status" value="1"/>
</dbReference>
<dbReference type="SUPFAM" id="SSF55681">
    <property type="entry name" value="Class II aaRS and biotin synthetases"/>
    <property type="match status" value="1"/>
</dbReference>
<evidence type="ECO:0000259" key="14">
    <source>
        <dbReference type="PROSITE" id="PS50862"/>
    </source>
</evidence>
<dbReference type="InterPro" id="IPR002319">
    <property type="entry name" value="Phenylalanyl-tRNA_Synthase"/>
</dbReference>
<dbReference type="InterPro" id="IPR004529">
    <property type="entry name" value="Phe-tRNA-synth_IIc_asu"/>
</dbReference>
<dbReference type="GO" id="GO:0016740">
    <property type="term" value="F:transferase activity"/>
    <property type="evidence" value="ECO:0007669"/>
    <property type="project" value="UniProtKB-ARBA"/>
</dbReference>
<keyword evidence="11 13" id="KW-0030">Aminoacyl-tRNA synthetase</keyword>
<dbReference type="PANTHER" id="PTHR11538:SF41">
    <property type="entry name" value="PHENYLALANINE--TRNA LIGASE, MITOCHONDRIAL"/>
    <property type="match status" value="1"/>
</dbReference>
<comment type="caution">
    <text evidence="15">The sequence shown here is derived from an EMBL/GenBank/DDBJ whole genome shotgun (WGS) entry which is preliminary data.</text>
</comment>
<reference evidence="15 16" key="1">
    <citation type="submission" date="2009-01" db="EMBL/GenBank/DDBJ databases">
        <authorList>
            <person name="Qin X."/>
            <person name="Bachman B."/>
            <person name="Battles P."/>
            <person name="Bell A."/>
            <person name="Bess C."/>
            <person name="Bickham C."/>
            <person name="Chaboub L."/>
            <person name="Chen D."/>
            <person name="Coyle M."/>
            <person name="Deiros D.R."/>
            <person name="Dinh H."/>
            <person name="Forbes L."/>
            <person name="Fowler G."/>
            <person name="Francisco L."/>
            <person name="Fu Q."/>
            <person name="Gubbala S."/>
            <person name="Hale W."/>
            <person name="Han Y."/>
            <person name="Hemphill L."/>
            <person name="Highlander S.K."/>
            <person name="Hirani K."/>
            <person name="Hogues M."/>
            <person name="Jackson L."/>
            <person name="Jakkamsetti A."/>
            <person name="Javaid M."/>
            <person name="Jiang H."/>
            <person name="Korchina V."/>
            <person name="Kovar C."/>
            <person name="Lara F."/>
            <person name="Lee S."/>
            <person name="Mata R."/>
            <person name="Mathew T."/>
            <person name="Moen C."/>
            <person name="Morales K."/>
            <person name="Munidasa M."/>
            <person name="Nazareth L."/>
            <person name="Ngo R."/>
            <person name="Nguyen L."/>
            <person name="Okwuonu G."/>
            <person name="Ongeri F."/>
            <person name="Patil S."/>
            <person name="Petrosino J."/>
            <person name="Pham C."/>
            <person name="Pham P."/>
            <person name="Pu L.-L."/>
            <person name="Puazo M."/>
            <person name="Raj R."/>
            <person name="Reid J."/>
            <person name="Rouhana J."/>
            <person name="Saada N."/>
            <person name="Shang Y."/>
            <person name="Simmons D."/>
            <person name="Thornton R."/>
            <person name="Warren J."/>
            <person name="Weissenberger G."/>
            <person name="Zhang J."/>
            <person name="Zhang L."/>
            <person name="Zhou C."/>
            <person name="Zhu D."/>
            <person name="Muzny D."/>
            <person name="Worley K."/>
            <person name="Gibbs R."/>
        </authorList>
    </citation>
    <scope>NUCLEOTIDE SEQUENCE [LARGE SCALE GENOMIC DNA]</scope>
    <source>
        <strain evidence="16">ATCC 8290 / DSM 20176 / CCUG 30140 / JCM 1155 / KCTC 3500 / NBRC 15886 / NCIMB 8040 / NRRL B-1843 / 9</strain>
    </source>
</reference>
<dbReference type="Gene3D" id="3.30.930.10">
    <property type="entry name" value="Bira Bifunctional Protein, Domain 2"/>
    <property type="match status" value="1"/>
</dbReference>
<dbReference type="InterPro" id="IPR004188">
    <property type="entry name" value="Phe-tRNA_ligase_II_N"/>
</dbReference>
<keyword evidence="16" id="KW-1185">Reference proteome</keyword>
<dbReference type="GO" id="GO:0140096">
    <property type="term" value="F:catalytic activity, acting on a protein"/>
    <property type="evidence" value="ECO:0007669"/>
    <property type="project" value="UniProtKB-ARBA"/>
</dbReference>
<dbReference type="Pfam" id="PF01409">
    <property type="entry name" value="tRNA-synt_2d"/>
    <property type="match status" value="1"/>
</dbReference>
<evidence type="ECO:0000256" key="7">
    <source>
        <dbReference type="ARBA" id="ARBA00022741"/>
    </source>
</evidence>
<comment type="subunit">
    <text evidence="3 13">Tetramer of two alpha and two beta subunits.</text>
</comment>
<dbReference type="FunFam" id="3.30.930.10:FF:000003">
    <property type="entry name" value="Phenylalanine--tRNA ligase alpha subunit"/>
    <property type="match status" value="1"/>
</dbReference>
<dbReference type="CDD" id="cd00496">
    <property type="entry name" value="PheRS_alpha_core"/>
    <property type="match status" value="1"/>
</dbReference>
<evidence type="ECO:0000256" key="5">
    <source>
        <dbReference type="ARBA" id="ARBA00022598"/>
    </source>
</evidence>
<evidence type="ECO:0000256" key="12">
    <source>
        <dbReference type="ARBA" id="ARBA00049255"/>
    </source>
</evidence>
<dbReference type="InterPro" id="IPR006195">
    <property type="entry name" value="aa-tRNA-synth_II"/>
</dbReference>
<evidence type="ECO:0000256" key="3">
    <source>
        <dbReference type="ARBA" id="ARBA00011209"/>
    </source>
</evidence>
<comment type="subcellular location">
    <subcellularLocation>
        <location evidence="1 13">Cytoplasm</location>
    </subcellularLocation>
</comment>
<evidence type="ECO:0000256" key="4">
    <source>
        <dbReference type="ARBA" id="ARBA00022490"/>
    </source>
</evidence>
<dbReference type="Proteomes" id="UP000003752">
    <property type="component" value="Unassembled WGS sequence"/>
</dbReference>
<protein>
    <recommendedName>
        <fullName evidence="13">Phenylalanine--tRNA ligase alpha subunit</fullName>
        <ecNumber evidence="13">6.1.1.20</ecNumber>
    </recommendedName>
    <alternativeName>
        <fullName evidence="13">Phenylalanyl-tRNA synthetase alpha subunit</fullName>
        <shortName evidence="13">PheRS</shortName>
    </alternativeName>
</protein>
<keyword evidence="10 13" id="KW-0648">Protein biosynthesis</keyword>
<dbReference type="InterPro" id="IPR010978">
    <property type="entry name" value="tRNA-bd_arm"/>
</dbReference>
<dbReference type="Pfam" id="PF02912">
    <property type="entry name" value="Phe_tRNA-synt_N"/>
    <property type="match status" value="1"/>
</dbReference>
<dbReference type="GO" id="GO:0004826">
    <property type="term" value="F:phenylalanine-tRNA ligase activity"/>
    <property type="evidence" value="ECO:0007669"/>
    <property type="project" value="UniProtKB-UniRule"/>
</dbReference>
<evidence type="ECO:0000313" key="16">
    <source>
        <dbReference type="Proteomes" id="UP000003752"/>
    </source>
</evidence>
<evidence type="ECO:0000256" key="9">
    <source>
        <dbReference type="ARBA" id="ARBA00022842"/>
    </source>
</evidence>
<dbReference type="PATRIC" id="fig|1423757.3.peg.1792"/>
<dbReference type="InterPro" id="IPR022911">
    <property type="entry name" value="Phe_tRNA_ligase_alpha1_bac"/>
</dbReference>
<evidence type="ECO:0000256" key="1">
    <source>
        <dbReference type="ARBA" id="ARBA00004496"/>
    </source>
</evidence>
<keyword evidence="8 13" id="KW-0067">ATP-binding</keyword>
<evidence type="ECO:0000256" key="13">
    <source>
        <dbReference type="HAMAP-Rule" id="MF_00281"/>
    </source>
</evidence>
<dbReference type="EMBL" id="ACGP01000189">
    <property type="protein sequence ID" value="EEI23456.1"/>
    <property type="molecule type" value="Genomic_DNA"/>
</dbReference>
<dbReference type="AlphaFoldDB" id="C0XMA8"/>
<evidence type="ECO:0000256" key="11">
    <source>
        <dbReference type="ARBA" id="ARBA00023146"/>
    </source>
</evidence>
<feature type="domain" description="Aminoacyl-transfer RNA synthetases class-II family profile" evidence="14">
    <location>
        <begin position="137"/>
        <end position="348"/>
    </location>
</feature>
<dbReference type="EC" id="6.1.1.20" evidence="13"/>
<dbReference type="GO" id="GO:0005524">
    <property type="term" value="F:ATP binding"/>
    <property type="evidence" value="ECO:0007669"/>
    <property type="project" value="UniProtKB-UniRule"/>
</dbReference>
<dbReference type="GO" id="GO:0000049">
    <property type="term" value="F:tRNA binding"/>
    <property type="evidence" value="ECO:0007669"/>
    <property type="project" value="InterPro"/>
</dbReference>
<keyword evidence="4 13" id="KW-0963">Cytoplasm</keyword>
<keyword evidence="6 13" id="KW-0479">Metal-binding</keyword>
<dbReference type="PROSITE" id="PS50862">
    <property type="entry name" value="AA_TRNA_LIGASE_II"/>
    <property type="match status" value="1"/>
</dbReference>
<evidence type="ECO:0000256" key="8">
    <source>
        <dbReference type="ARBA" id="ARBA00022840"/>
    </source>
</evidence>